<feature type="compositionally biased region" description="Low complexity" evidence="4">
    <location>
        <begin position="1"/>
        <end position="11"/>
    </location>
</feature>
<feature type="compositionally biased region" description="Basic residues" evidence="4">
    <location>
        <begin position="12"/>
        <end position="24"/>
    </location>
</feature>
<dbReference type="EMBL" id="JBHSBM010000003">
    <property type="protein sequence ID" value="MFC4056734.1"/>
    <property type="molecule type" value="Genomic_DNA"/>
</dbReference>
<protein>
    <submittedName>
        <fullName evidence="6">FCD domain-containing protein</fullName>
    </submittedName>
</protein>
<keyword evidence="2" id="KW-0238">DNA-binding</keyword>
<dbReference type="InterPro" id="IPR011711">
    <property type="entry name" value="GntR_C"/>
</dbReference>
<keyword evidence="1" id="KW-0805">Transcription regulation</keyword>
<dbReference type="RefSeq" id="WP_377284719.1">
    <property type="nucleotide sequence ID" value="NZ_JBHSBM010000003.1"/>
</dbReference>
<reference evidence="7" key="1">
    <citation type="journal article" date="2019" name="Int. J. Syst. Evol. Microbiol.">
        <title>The Global Catalogue of Microorganisms (GCM) 10K type strain sequencing project: providing services to taxonomists for standard genome sequencing and annotation.</title>
        <authorList>
            <consortium name="The Broad Institute Genomics Platform"/>
            <consortium name="The Broad Institute Genome Sequencing Center for Infectious Disease"/>
            <person name="Wu L."/>
            <person name="Ma J."/>
        </authorList>
    </citation>
    <scope>NUCLEOTIDE SEQUENCE [LARGE SCALE GENOMIC DNA]</scope>
    <source>
        <strain evidence="7">TBRC 4489</strain>
    </source>
</reference>
<proteinExistence type="predicted"/>
<dbReference type="Pfam" id="PF07729">
    <property type="entry name" value="FCD"/>
    <property type="match status" value="1"/>
</dbReference>
<organism evidence="6 7">
    <name type="scientific">Planomonospora corallina</name>
    <dbReference type="NCBI Taxonomy" id="1806052"/>
    <lineage>
        <taxon>Bacteria</taxon>
        <taxon>Bacillati</taxon>
        <taxon>Actinomycetota</taxon>
        <taxon>Actinomycetes</taxon>
        <taxon>Streptosporangiales</taxon>
        <taxon>Streptosporangiaceae</taxon>
        <taxon>Planomonospora</taxon>
    </lineage>
</organism>
<dbReference type="SUPFAM" id="SSF48008">
    <property type="entry name" value="GntR ligand-binding domain-like"/>
    <property type="match status" value="1"/>
</dbReference>
<evidence type="ECO:0000313" key="7">
    <source>
        <dbReference type="Proteomes" id="UP001595850"/>
    </source>
</evidence>
<evidence type="ECO:0000256" key="2">
    <source>
        <dbReference type="ARBA" id="ARBA00023125"/>
    </source>
</evidence>
<keyword evidence="7" id="KW-1185">Reference proteome</keyword>
<evidence type="ECO:0000313" key="6">
    <source>
        <dbReference type="EMBL" id="MFC4056734.1"/>
    </source>
</evidence>
<dbReference type="Proteomes" id="UP001595850">
    <property type="component" value="Unassembled WGS sequence"/>
</dbReference>
<evidence type="ECO:0000256" key="1">
    <source>
        <dbReference type="ARBA" id="ARBA00023015"/>
    </source>
</evidence>
<gene>
    <name evidence="6" type="ORF">ACFOWE_00360</name>
</gene>
<accession>A0ABV8HXZ2</accession>
<feature type="region of interest" description="Disordered" evidence="4">
    <location>
        <begin position="1"/>
        <end position="34"/>
    </location>
</feature>
<evidence type="ECO:0000256" key="4">
    <source>
        <dbReference type="SAM" id="MobiDB-lite"/>
    </source>
</evidence>
<evidence type="ECO:0000256" key="3">
    <source>
        <dbReference type="ARBA" id="ARBA00023163"/>
    </source>
</evidence>
<dbReference type="Gene3D" id="1.20.120.530">
    <property type="entry name" value="GntR ligand-binding domain-like"/>
    <property type="match status" value="1"/>
</dbReference>
<sequence length="91" mass="9513">MSCASPWPGSGRPRRRGHGRRRGGSGRPEDGRAGVSLVQHEKIVDAIVARDPAAAEAAMREHLSDVIVQISRAGKSDAGVVALAGVRVPQP</sequence>
<keyword evidence="3" id="KW-0804">Transcription</keyword>
<evidence type="ECO:0000259" key="5">
    <source>
        <dbReference type="Pfam" id="PF07729"/>
    </source>
</evidence>
<name>A0ABV8HXZ2_9ACTN</name>
<comment type="caution">
    <text evidence="6">The sequence shown here is derived from an EMBL/GenBank/DDBJ whole genome shotgun (WGS) entry which is preliminary data.</text>
</comment>
<dbReference type="InterPro" id="IPR008920">
    <property type="entry name" value="TF_FadR/GntR_C"/>
</dbReference>
<feature type="domain" description="GntR C-terminal" evidence="5">
    <location>
        <begin position="29"/>
        <end position="64"/>
    </location>
</feature>